<dbReference type="InterPro" id="IPR002645">
    <property type="entry name" value="STAS_dom"/>
</dbReference>
<proteinExistence type="predicted"/>
<evidence type="ECO:0000256" key="2">
    <source>
        <dbReference type="ARBA" id="ARBA00022692"/>
    </source>
</evidence>
<evidence type="ECO:0000256" key="4">
    <source>
        <dbReference type="ARBA" id="ARBA00023136"/>
    </source>
</evidence>
<dbReference type="CDD" id="cd07042">
    <property type="entry name" value="STAS_SulP_like_sulfate_transporter"/>
    <property type="match status" value="1"/>
</dbReference>
<dbReference type="InterPro" id="IPR001902">
    <property type="entry name" value="SLC26A/SulP_fam"/>
</dbReference>
<dbReference type="Proteomes" id="UP000626109">
    <property type="component" value="Unassembled WGS sequence"/>
</dbReference>
<dbReference type="GO" id="GO:0016020">
    <property type="term" value="C:membrane"/>
    <property type="evidence" value="ECO:0007669"/>
    <property type="project" value="UniProtKB-SubCell"/>
</dbReference>
<organism evidence="7 8">
    <name type="scientific">Polarella glacialis</name>
    <name type="common">Dinoflagellate</name>
    <dbReference type="NCBI Taxonomy" id="89957"/>
    <lineage>
        <taxon>Eukaryota</taxon>
        <taxon>Sar</taxon>
        <taxon>Alveolata</taxon>
        <taxon>Dinophyceae</taxon>
        <taxon>Suessiales</taxon>
        <taxon>Suessiaceae</taxon>
        <taxon>Polarella</taxon>
    </lineage>
</organism>
<dbReference type="InterPro" id="IPR011547">
    <property type="entry name" value="SLC26A/SulP_dom"/>
</dbReference>
<dbReference type="Gene3D" id="3.30.750.24">
    <property type="entry name" value="STAS domain"/>
    <property type="match status" value="1"/>
</dbReference>
<dbReference type="GO" id="GO:0055085">
    <property type="term" value="P:transmembrane transport"/>
    <property type="evidence" value="ECO:0007669"/>
    <property type="project" value="InterPro"/>
</dbReference>
<feature type="transmembrane region" description="Helical" evidence="5">
    <location>
        <begin position="136"/>
        <end position="157"/>
    </location>
</feature>
<evidence type="ECO:0000256" key="1">
    <source>
        <dbReference type="ARBA" id="ARBA00004141"/>
    </source>
</evidence>
<feature type="transmembrane region" description="Helical" evidence="5">
    <location>
        <begin position="371"/>
        <end position="388"/>
    </location>
</feature>
<feature type="domain" description="STAS" evidence="6">
    <location>
        <begin position="509"/>
        <end position="586"/>
    </location>
</feature>
<feature type="transmembrane region" description="Helical" evidence="5">
    <location>
        <begin position="164"/>
        <end position="186"/>
    </location>
</feature>
<dbReference type="InterPro" id="IPR036513">
    <property type="entry name" value="STAS_dom_sf"/>
</dbReference>
<evidence type="ECO:0000256" key="5">
    <source>
        <dbReference type="SAM" id="Phobius"/>
    </source>
</evidence>
<dbReference type="PROSITE" id="PS50801">
    <property type="entry name" value="STAS"/>
    <property type="match status" value="1"/>
</dbReference>
<feature type="transmembrane region" description="Helical" evidence="5">
    <location>
        <begin position="298"/>
        <end position="318"/>
    </location>
</feature>
<gene>
    <name evidence="7" type="ORF">PGLA2088_LOCUS32905</name>
</gene>
<evidence type="ECO:0000259" key="6">
    <source>
        <dbReference type="PROSITE" id="PS50801"/>
    </source>
</evidence>
<feature type="transmembrane region" description="Helical" evidence="5">
    <location>
        <begin position="437"/>
        <end position="469"/>
    </location>
</feature>
<comment type="subcellular location">
    <subcellularLocation>
        <location evidence="1">Membrane</location>
        <topology evidence="1">Multi-pass membrane protein</topology>
    </subcellularLocation>
</comment>
<feature type="transmembrane region" description="Helical" evidence="5">
    <location>
        <begin position="330"/>
        <end position="351"/>
    </location>
</feature>
<evidence type="ECO:0000313" key="8">
    <source>
        <dbReference type="Proteomes" id="UP000626109"/>
    </source>
</evidence>
<accession>A0A813KHU4</accession>
<comment type="caution">
    <text evidence="7">The sequence shown here is derived from an EMBL/GenBank/DDBJ whole genome shotgun (WGS) entry which is preliminary data.</text>
</comment>
<keyword evidence="3 5" id="KW-1133">Transmembrane helix</keyword>
<keyword evidence="4 5" id="KW-0472">Membrane</keyword>
<protein>
    <recommendedName>
        <fullName evidence="6">STAS domain-containing protein</fullName>
    </recommendedName>
</protein>
<sequence length="907" mass="99047">MCARLGSVAPGLRLSADWGWAAKETLECKEWNEKENMMLEKGEEVWRCPVTKVLSSQPSSPPTFPGNHQVAAKLALAACDAYSLADAVEGAWLAGEAFFGTSVHASVGTGGLVSLLTGEVLDGFGSLQERTHACCILTLLVGLLLALMGVCQMAFLVRFISKPALSGFITASALLIILSQLTVMLGLPLWARVGGIVQIAIHNPSYLQLIDWSTFSLSVVSMACLMNAKRLKQVPYFRFLNDFKELCLLICSAIFCEWYNSVATEEEKIEVVGHVPAGLPSLTSPMTMPSDFHLVKELLPGAVLVAFVVFLSSFAGAKKFAMMDGYQIRAFNELMALGFANLIGSFAGSVPTQVGLSRMGIAHGSGVKSQLGANVFVGVIVAVVVKLFSSYLYNVPMCVLAAVIVNGASHLTEFDHAKHLLTFFQNSRYNWKSRMEIVIWLVGFLVTLVFGAFPGMFTAVATSLIIILYQVVSPDIVELGYKTDTVDSTRPRKWIACAREGVEGVVMEDGILIFRLEGPLFYANVEHLQEFLEEQELHQAEGDGSHYTGIILSAGSIPFIDTTAIQALETMIQTYNKRNILFFIANTFGQTGRLVSDCLEVHMQKGLCEGLKTKMRKCASVDDFVGLIRENSAIPNGSCHPFTSLRRASFVQSHSTSDEADATGSDPANCSSHRALCCKKNSEQAWRNLSSFFGATLTYHTVHLMQTVGKSITYAETERRPGTEPGSLQAGSEFPEGAIDSSCELELKQALMSAQQYDRTSSPLYKRAREVLDAILEQKRVDQIARQLGEASSRGDLATVHALLQAGARTSGPLEKFAERPEFAQAKALLAKSVRQSLQKAVATCDRKAARQACSEAVRYGLCELPEYKRLVDLRKQLVLQNIEEAAARKEQENLRAKLQEAIEDSA</sequence>
<evidence type="ECO:0000313" key="7">
    <source>
        <dbReference type="EMBL" id="CAE8703647.1"/>
    </source>
</evidence>
<dbReference type="AlphaFoldDB" id="A0A813KHU4"/>
<dbReference type="PANTHER" id="PTHR11814">
    <property type="entry name" value="SULFATE TRANSPORTER"/>
    <property type="match status" value="1"/>
</dbReference>
<reference evidence="7" key="1">
    <citation type="submission" date="2021-02" db="EMBL/GenBank/DDBJ databases">
        <authorList>
            <person name="Dougan E. K."/>
            <person name="Rhodes N."/>
            <person name="Thang M."/>
            <person name="Chan C."/>
        </authorList>
    </citation>
    <scope>NUCLEOTIDE SEQUENCE</scope>
</reference>
<keyword evidence="2 5" id="KW-0812">Transmembrane</keyword>
<dbReference type="EMBL" id="CAJNNW010030502">
    <property type="protein sequence ID" value="CAE8703647.1"/>
    <property type="molecule type" value="Genomic_DNA"/>
</dbReference>
<dbReference type="Pfam" id="PF01740">
    <property type="entry name" value="STAS"/>
    <property type="match status" value="1"/>
</dbReference>
<name>A0A813KHU4_POLGL</name>
<dbReference type="SUPFAM" id="SSF52091">
    <property type="entry name" value="SpoIIaa-like"/>
    <property type="match status" value="1"/>
</dbReference>
<dbReference type="Pfam" id="PF00916">
    <property type="entry name" value="Sulfate_transp"/>
    <property type="match status" value="1"/>
</dbReference>
<evidence type="ECO:0000256" key="3">
    <source>
        <dbReference type="ARBA" id="ARBA00022989"/>
    </source>
</evidence>